<proteinExistence type="predicted"/>
<dbReference type="InterPro" id="IPR009045">
    <property type="entry name" value="Zn_M74/Hedgehog-like"/>
</dbReference>
<feature type="domain" description="Peptidase M15A C-terminal" evidence="1">
    <location>
        <begin position="6"/>
        <end position="120"/>
    </location>
</feature>
<dbReference type="Gene3D" id="3.30.1380.10">
    <property type="match status" value="1"/>
</dbReference>
<gene>
    <name evidence="2" type="ORF">UFOVP211_15</name>
</gene>
<dbReference type="Pfam" id="PF08291">
    <property type="entry name" value="Peptidase_M15_3"/>
    <property type="match status" value="1"/>
</dbReference>
<organism evidence="2">
    <name type="scientific">uncultured Caudovirales phage</name>
    <dbReference type="NCBI Taxonomy" id="2100421"/>
    <lineage>
        <taxon>Viruses</taxon>
        <taxon>Duplodnaviria</taxon>
        <taxon>Heunggongvirae</taxon>
        <taxon>Uroviricota</taxon>
        <taxon>Caudoviricetes</taxon>
        <taxon>Peduoviridae</taxon>
        <taxon>Maltschvirus</taxon>
        <taxon>Maltschvirus maltsch</taxon>
    </lineage>
</organism>
<name>A0A6J7WSY7_9CAUD</name>
<dbReference type="EMBL" id="LR798262">
    <property type="protein sequence ID" value="CAB5218423.1"/>
    <property type="molecule type" value="Genomic_DNA"/>
</dbReference>
<dbReference type="InterPro" id="IPR013230">
    <property type="entry name" value="Peptidase_M15A_C"/>
</dbReference>
<reference evidence="2" key="1">
    <citation type="submission" date="2020-05" db="EMBL/GenBank/DDBJ databases">
        <authorList>
            <person name="Chiriac C."/>
            <person name="Salcher M."/>
            <person name="Ghai R."/>
            <person name="Kavagutti S V."/>
        </authorList>
    </citation>
    <scope>NUCLEOTIDE SEQUENCE</scope>
</reference>
<evidence type="ECO:0000313" key="2">
    <source>
        <dbReference type="EMBL" id="CAB5218423.1"/>
    </source>
</evidence>
<protein>
    <submittedName>
        <fullName evidence="2">Peptidase M15A, C-terminal</fullName>
    </submittedName>
</protein>
<accession>A0A6J7WSY7</accession>
<dbReference type="SUPFAM" id="SSF55166">
    <property type="entry name" value="Hedgehog/DD-peptidase"/>
    <property type="match status" value="1"/>
</dbReference>
<sequence length="149" mass="17109">MNLSKHVTKSEFELSPTAIRLGIDNQMNEEQTTKAILLCVNVFEPIRAKIGHPIKINSGFRSAKLNKKIGGSTSSQHCKGEAMDLDLHDKDTFEWIINNVEFDQLIWEFGNNVTADWFHISYKQKGNRKQVLRALKKHGLTMYVPYTPY</sequence>
<evidence type="ECO:0000259" key="1">
    <source>
        <dbReference type="Pfam" id="PF08291"/>
    </source>
</evidence>